<evidence type="ECO:0000256" key="1">
    <source>
        <dbReference type="SAM" id="MobiDB-lite"/>
    </source>
</evidence>
<name>A0A368JU27_9BACT</name>
<organism evidence="2 3">
    <name type="scientific">Larkinella punicea</name>
    <dbReference type="NCBI Taxonomy" id="2315727"/>
    <lineage>
        <taxon>Bacteria</taxon>
        <taxon>Pseudomonadati</taxon>
        <taxon>Bacteroidota</taxon>
        <taxon>Cytophagia</taxon>
        <taxon>Cytophagales</taxon>
        <taxon>Spirosomataceae</taxon>
        <taxon>Larkinella</taxon>
    </lineage>
</organism>
<gene>
    <name evidence="2" type="ORF">DUE52_04440</name>
</gene>
<accession>A0A368JU27</accession>
<dbReference type="Proteomes" id="UP000253383">
    <property type="component" value="Unassembled WGS sequence"/>
</dbReference>
<feature type="compositionally biased region" description="Basic residues" evidence="1">
    <location>
        <begin position="128"/>
        <end position="144"/>
    </location>
</feature>
<comment type="caution">
    <text evidence="2">The sequence shown here is derived from an EMBL/GenBank/DDBJ whole genome shotgun (WGS) entry which is preliminary data.</text>
</comment>
<evidence type="ECO:0000313" key="2">
    <source>
        <dbReference type="EMBL" id="RCR70845.1"/>
    </source>
</evidence>
<sequence length="144" mass="15725">MPFLATLPDPNPALNLLFPKISNSEIRTFSKRASNNSPVFGLNSYSTLNCTVMKKIALFTAALLWIASHGQAQTPSPNTHAPEQAAQTFPQGEPTAKQDSLKSKLIKGTQSSRNARRSEDAKTIKSTTVRKKTTKTVKTKKPVD</sequence>
<reference evidence="2 3" key="1">
    <citation type="submission" date="2018-07" db="EMBL/GenBank/DDBJ databases">
        <title>Genome analysis of Larkinella rosea.</title>
        <authorList>
            <person name="Zhou Z."/>
            <person name="Wang G."/>
        </authorList>
    </citation>
    <scope>NUCLEOTIDE SEQUENCE [LARGE SCALE GENOMIC DNA]</scope>
    <source>
        <strain evidence="3">zzj9</strain>
    </source>
</reference>
<dbReference type="AlphaFoldDB" id="A0A368JU27"/>
<proteinExistence type="predicted"/>
<protein>
    <submittedName>
        <fullName evidence="2">Uncharacterized protein</fullName>
    </submittedName>
</protein>
<feature type="region of interest" description="Disordered" evidence="1">
    <location>
        <begin position="71"/>
        <end position="144"/>
    </location>
</feature>
<feature type="compositionally biased region" description="Polar residues" evidence="1">
    <location>
        <begin position="71"/>
        <end position="90"/>
    </location>
</feature>
<evidence type="ECO:0000313" key="3">
    <source>
        <dbReference type="Proteomes" id="UP000253383"/>
    </source>
</evidence>
<keyword evidence="3" id="KW-1185">Reference proteome</keyword>
<dbReference type="EMBL" id="QOWE01000003">
    <property type="protein sequence ID" value="RCR70845.1"/>
    <property type="molecule type" value="Genomic_DNA"/>
</dbReference>